<accession>A0ABS1UAY8</accession>
<keyword evidence="11" id="KW-0067">ATP-binding</keyword>
<dbReference type="PANTHER" id="PTHR44936:SF5">
    <property type="entry name" value="SENSOR HISTIDINE KINASE ENVZ"/>
    <property type="match status" value="1"/>
</dbReference>
<keyword evidence="13" id="KW-0902">Two-component regulatory system</keyword>
<evidence type="ECO:0000256" key="4">
    <source>
        <dbReference type="ARBA" id="ARBA00022475"/>
    </source>
</evidence>
<dbReference type="InterPro" id="IPR005467">
    <property type="entry name" value="His_kinase_dom"/>
</dbReference>
<feature type="domain" description="HAMP" evidence="17">
    <location>
        <begin position="188"/>
        <end position="240"/>
    </location>
</feature>
<evidence type="ECO:0000256" key="14">
    <source>
        <dbReference type="ARBA" id="ARBA00023136"/>
    </source>
</evidence>
<evidence type="ECO:0000256" key="9">
    <source>
        <dbReference type="ARBA" id="ARBA00022741"/>
    </source>
</evidence>
<dbReference type="EMBL" id="JAETWB010000034">
    <property type="protein sequence ID" value="MBL6081705.1"/>
    <property type="molecule type" value="Genomic_DNA"/>
</dbReference>
<evidence type="ECO:0000256" key="13">
    <source>
        <dbReference type="ARBA" id="ARBA00023012"/>
    </source>
</evidence>
<dbReference type="InterPro" id="IPR003594">
    <property type="entry name" value="HATPase_dom"/>
</dbReference>
<proteinExistence type="predicted"/>
<dbReference type="CDD" id="cd00075">
    <property type="entry name" value="HATPase"/>
    <property type="match status" value="1"/>
</dbReference>
<evidence type="ECO:0000259" key="16">
    <source>
        <dbReference type="PROSITE" id="PS50109"/>
    </source>
</evidence>
<dbReference type="InterPro" id="IPR036890">
    <property type="entry name" value="HATPase_C_sf"/>
</dbReference>
<keyword evidence="8 15" id="KW-0812">Transmembrane</keyword>
<keyword evidence="4" id="KW-1003">Cell membrane</keyword>
<dbReference type="SMART" id="SM00387">
    <property type="entry name" value="HATPase_c"/>
    <property type="match status" value="1"/>
</dbReference>
<keyword evidence="7" id="KW-0808">Transferase</keyword>
<evidence type="ECO:0000256" key="12">
    <source>
        <dbReference type="ARBA" id="ARBA00022989"/>
    </source>
</evidence>
<feature type="domain" description="Histidine kinase" evidence="16">
    <location>
        <begin position="248"/>
        <end position="447"/>
    </location>
</feature>
<evidence type="ECO:0000256" key="10">
    <source>
        <dbReference type="ARBA" id="ARBA00022777"/>
    </source>
</evidence>
<dbReference type="Gene3D" id="1.10.287.130">
    <property type="match status" value="1"/>
</dbReference>
<dbReference type="Proteomes" id="UP000660885">
    <property type="component" value="Unassembled WGS sequence"/>
</dbReference>
<dbReference type="Gene3D" id="3.30.565.10">
    <property type="entry name" value="Histidine kinase-like ATPase, C-terminal domain"/>
    <property type="match status" value="1"/>
</dbReference>
<comment type="catalytic activity">
    <reaction evidence="1">
        <text>ATP + protein L-histidine = ADP + protein N-phospho-L-histidine.</text>
        <dbReference type="EC" id="2.7.13.3"/>
    </reaction>
</comment>
<dbReference type="InterPro" id="IPR036097">
    <property type="entry name" value="HisK_dim/P_sf"/>
</dbReference>
<evidence type="ECO:0000256" key="3">
    <source>
        <dbReference type="ARBA" id="ARBA00012438"/>
    </source>
</evidence>
<evidence type="ECO:0000256" key="8">
    <source>
        <dbReference type="ARBA" id="ARBA00022692"/>
    </source>
</evidence>
<dbReference type="InterPro" id="IPR050980">
    <property type="entry name" value="2C_sensor_his_kinase"/>
</dbReference>
<dbReference type="Pfam" id="PF02518">
    <property type="entry name" value="HATPase_c"/>
    <property type="match status" value="1"/>
</dbReference>
<protein>
    <recommendedName>
        <fullName evidence="3">histidine kinase</fullName>
        <ecNumber evidence="3">2.7.13.3</ecNumber>
    </recommendedName>
</protein>
<dbReference type="InterPro" id="IPR003660">
    <property type="entry name" value="HAMP_dom"/>
</dbReference>
<feature type="transmembrane region" description="Helical" evidence="15">
    <location>
        <begin position="12"/>
        <end position="34"/>
    </location>
</feature>
<evidence type="ECO:0000256" key="2">
    <source>
        <dbReference type="ARBA" id="ARBA00004429"/>
    </source>
</evidence>
<gene>
    <name evidence="18" type="ORF">JMJ56_27360</name>
</gene>
<keyword evidence="9" id="KW-0547">Nucleotide-binding</keyword>
<evidence type="ECO:0000256" key="15">
    <source>
        <dbReference type="SAM" id="Phobius"/>
    </source>
</evidence>
<evidence type="ECO:0000313" key="19">
    <source>
        <dbReference type="Proteomes" id="UP000660885"/>
    </source>
</evidence>
<sequence>MRDTIANRFGLTILLAILATLLMNGIFVGVAGVWGRPSFEKSGMLDAAAATVRIIEAQPPEIRETLAASAGAPAYNVTWYAVSPVEPSKRLQTNYNRGSAAFRRVLGDPTRTVLFFRNGMPEVNSSPRVGELLRDGNRYFMGVQLSDGTWLIFATAERSWGISMPYRWILIGIFSVLSCIILATTAACTMASPVERLAAGVRRFGADPHAPAIPLQGPKELRETISAFNAMQAQIRRFVEDRTTMLAAISHDLRTPLTRMRLRAELMEDSLQQRKLFQDVDEMQSMVESALAFFRDDAGHEDATNFDLAELLKTIADDYGDQGVNIAYVGPDHARWTGRPRALRRVFVNLVDNSIKHATSPSVALRMTEQGAEVSVRDRGPGIDDDKLEQVFLPFRRLSKARQPSTGGMGLGLTSARSIVRAHGGDLTLKNQASGGLQALVVLPPLAT</sequence>
<reference evidence="18 19" key="1">
    <citation type="submission" date="2021-01" db="EMBL/GenBank/DDBJ databases">
        <title>Belnapia mucosa sp. nov. and Belnapia arida sp. nov., isolated from the Tabernas Desert (Almeria, Spain).</title>
        <authorList>
            <person name="Molina-Menor E."/>
            <person name="Vidal-Verdu A."/>
            <person name="Calonge A."/>
            <person name="Satari L."/>
            <person name="Pereto J."/>
            <person name="Porcar M."/>
        </authorList>
    </citation>
    <scope>NUCLEOTIDE SEQUENCE [LARGE SCALE GENOMIC DNA]</scope>
    <source>
        <strain evidence="18 19">T18</strain>
    </source>
</reference>
<keyword evidence="14 15" id="KW-0472">Membrane</keyword>
<evidence type="ECO:0000256" key="11">
    <source>
        <dbReference type="ARBA" id="ARBA00022840"/>
    </source>
</evidence>
<dbReference type="PROSITE" id="PS50885">
    <property type="entry name" value="HAMP"/>
    <property type="match status" value="1"/>
</dbReference>
<dbReference type="PROSITE" id="PS50109">
    <property type="entry name" value="HIS_KIN"/>
    <property type="match status" value="1"/>
</dbReference>
<dbReference type="Pfam" id="PF00672">
    <property type="entry name" value="HAMP"/>
    <property type="match status" value="1"/>
</dbReference>
<dbReference type="PRINTS" id="PR00344">
    <property type="entry name" value="BCTRLSENSOR"/>
</dbReference>
<comment type="caution">
    <text evidence="18">The sequence shown here is derived from an EMBL/GenBank/DDBJ whole genome shotgun (WGS) entry which is preliminary data.</text>
</comment>
<evidence type="ECO:0000313" key="18">
    <source>
        <dbReference type="EMBL" id="MBL6081705.1"/>
    </source>
</evidence>
<dbReference type="SMART" id="SM00388">
    <property type="entry name" value="HisKA"/>
    <property type="match status" value="1"/>
</dbReference>
<keyword evidence="10 18" id="KW-0418">Kinase</keyword>
<dbReference type="PANTHER" id="PTHR44936">
    <property type="entry name" value="SENSOR PROTEIN CREC"/>
    <property type="match status" value="1"/>
</dbReference>
<dbReference type="CDD" id="cd00082">
    <property type="entry name" value="HisKA"/>
    <property type="match status" value="1"/>
</dbReference>
<keyword evidence="5" id="KW-0997">Cell inner membrane</keyword>
<dbReference type="SUPFAM" id="SSF55874">
    <property type="entry name" value="ATPase domain of HSP90 chaperone/DNA topoisomerase II/histidine kinase"/>
    <property type="match status" value="1"/>
</dbReference>
<keyword evidence="19" id="KW-1185">Reference proteome</keyword>
<organism evidence="18 19">
    <name type="scientific">Belnapia arida</name>
    <dbReference type="NCBI Taxonomy" id="2804533"/>
    <lineage>
        <taxon>Bacteria</taxon>
        <taxon>Pseudomonadati</taxon>
        <taxon>Pseudomonadota</taxon>
        <taxon>Alphaproteobacteria</taxon>
        <taxon>Acetobacterales</taxon>
        <taxon>Roseomonadaceae</taxon>
        <taxon>Belnapia</taxon>
    </lineage>
</organism>
<keyword evidence="6" id="KW-0597">Phosphoprotein</keyword>
<dbReference type="InterPro" id="IPR003661">
    <property type="entry name" value="HisK_dim/P_dom"/>
</dbReference>
<evidence type="ECO:0000256" key="1">
    <source>
        <dbReference type="ARBA" id="ARBA00000085"/>
    </source>
</evidence>
<evidence type="ECO:0000256" key="7">
    <source>
        <dbReference type="ARBA" id="ARBA00022679"/>
    </source>
</evidence>
<dbReference type="GO" id="GO:0016301">
    <property type="term" value="F:kinase activity"/>
    <property type="evidence" value="ECO:0007669"/>
    <property type="project" value="UniProtKB-KW"/>
</dbReference>
<dbReference type="InterPro" id="IPR004358">
    <property type="entry name" value="Sig_transdc_His_kin-like_C"/>
</dbReference>
<name>A0ABS1UAY8_9PROT</name>
<evidence type="ECO:0000259" key="17">
    <source>
        <dbReference type="PROSITE" id="PS50885"/>
    </source>
</evidence>
<dbReference type="Pfam" id="PF00512">
    <property type="entry name" value="HisKA"/>
    <property type="match status" value="1"/>
</dbReference>
<keyword evidence="12 15" id="KW-1133">Transmembrane helix</keyword>
<dbReference type="EC" id="2.7.13.3" evidence="3"/>
<evidence type="ECO:0000256" key="6">
    <source>
        <dbReference type="ARBA" id="ARBA00022553"/>
    </source>
</evidence>
<dbReference type="SUPFAM" id="SSF47384">
    <property type="entry name" value="Homodimeric domain of signal transducing histidine kinase"/>
    <property type="match status" value="1"/>
</dbReference>
<evidence type="ECO:0000256" key="5">
    <source>
        <dbReference type="ARBA" id="ARBA00022519"/>
    </source>
</evidence>
<comment type="subcellular location">
    <subcellularLocation>
        <location evidence="2">Cell inner membrane</location>
        <topology evidence="2">Multi-pass membrane protein</topology>
    </subcellularLocation>
</comment>